<keyword evidence="4" id="KW-0808">Transferase</keyword>
<evidence type="ECO:0000256" key="6">
    <source>
        <dbReference type="ARBA" id="ARBA00022777"/>
    </source>
</evidence>
<evidence type="ECO:0000259" key="12">
    <source>
        <dbReference type="Pfam" id="PF24419"/>
    </source>
</evidence>
<evidence type="ECO:0000259" key="13">
    <source>
        <dbReference type="Pfam" id="PF25467"/>
    </source>
</evidence>
<dbReference type="Pfam" id="PF24419">
    <property type="entry name" value="Cupin_NOL9"/>
    <property type="match status" value="1"/>
</dbReference>
<accession>A0A7E5WK28</accession>
<feature type="compositionally biased region" description="Polar residues" evidence="10">
    <location>
        <begin position="71"/>
        <end position="97"/>
    </location>
</feature>
<evidence type="ECO:0000259" key="11">
    <source>
        <dbReference type="Pfam" id="PF16575"/>
    </source>
</evidence>
<keyword evidence="8" id="KW-0539">Nucleus</keyword>
<feature type="domain" description="NOL9 C-terminal" evidence="13">
    <location>
        <begin position="775"/>
        <end position="862"/>
    </location>
</feature>
<keyword evidence="7" id="KW-0067">ATP-binding</keyword>
<dbReference type="Pfam" id="PF16575">
    <property type="entry name" value="CLP1_P"/>
    <property type="match status" value="1"/>
</dbReference>
<evidence type="ECO:0000256" key="9">
    <source>
        <dbReference type="ARBA" id="ARBA00071212"/>
    </source>
</evidence>
<keyword evidence="14" id="KW-1185">Reference proteome</keyword>
<dbReference type="OrthoDB" id="2405412at2759"/>
<dbReference type="Pfam" id="PF25467">
    <property type="entry name" value="NOL9_C"/>
    <property type="match status" value="1"/>
</dbReference>
<dbReference type="GO" id="GO:0000448">
    <property type="term" value="P:cleavage in ITS2 between 5.8S rRNA and LSU-rRNA of tricistronic rRNA transcript (SSU-rRNA, 5.8S rRNA, LSU-rRNA)"/>
    <property type="evidence" value="ECO:0007669"/>
    <property type="project" value="TreeGrafter"/>
</dbReference>
<dbReference type="RefSeq" id="XP_026741049.1">
    <property type="nucleotide sequence ID" value="XM_026885248.1"/>
</dbReference>
<gene>
    <name evidence="15" type="primary">LOC113503356</name>
</gene>
<evidence type="ECO:0000313" key="14">
    <source>
        <dbReference type="Proteomes" id="UP000322000"/>
    </source>
</evidence>
<evidence type="ECO:0000256" key="2">
    <source>
        <dbReference type="ARBA" id="ARBA00011003"/>
    </source>
</evidence>
<evidence type="ECO:0000256" key="4">
    <source>
        <dbReference type="ARBA" id="ARBA00022679"/>
    </source>
</evidence>
<dbReference type="Gene3D" id="3.40.50.300">
    <property type="entry name" value="P-loop containing nucleotide triphosphate hydrolases"/>
    <property type="match status" value="1"/>
</dbReference>
<feature type="compositionally biased region" description="Basic and acidic residues" evidence="10">
    <location>
        <begin position="119"/>
        <end position="130"/>
    </location>
</feature>
<proteinExistence type="inferred from homology"/>
<dbReference type="KEGG" id="tnl:113503356"/>
<dbReference type="GO" id="GO:0005730">
    <property type="term" value="C:nucleolus"/>
    <property type="evidence" value="ECO:0007669"/>
    <property type="project" value="UniProtKB-SubCell"/>
</dbReference>
<organism evidence="14 15">
    <name type="scientific">Trichoplusia ni</name>
    <name type="common">Cabbage looper</name>
    <dbReference type="NCBI Taxonomy" id="7111"/>
    <lineage>
        <taxon>Eukaryota</taxon>
        <taxon>Metazoa</taxon>
        <taxon>Ecdysozoa</taxon>
        <taxon>Arthropoda</taxon>
        <taxon>Hexapoda</taxon>
        <taxon>Insecta</taxon>
        <taxon>Pterygota</taxon>
        <taxon>Neoptera</taxon>
        <taxon>Endopterygota</taxon>
        <taxon>Lepidoptera</taxon>
        <taxon>Glossata</taxon>
        <taxon>Ditrysia</taxon>
        <taxon>Noctuoidea</taxon>
        <taxon>Noctuidae</taxon>
        <taxon>Plusiinae</taxon>
        <taxon>Trichoplusia</taxon>
    </lineage>
</organism>
<feature type="region of interest" description="Disordered" evidence="10">
    <location>
        <begin position="67"/>
        <end position="182"/>
    </location>
</feature>
<evidence type="ECO:0000313" key="15">
    <source>
        <dbReference type="RefSeq" id="XP_026741049.1"/>
    </source>
</evidence>
<comment type="subcellular location">
    <subcellularLocation>
        <location evidence="1">Nucleus</location>
        <location evidence="1">Nucleolus</location>
    </subcellularLocation>
</comment>
<comment type="similarity">
    <text evidence="2">Belongs to the Clp1 family. NOL9/GRC3 subfamily.</text>
</comment>
<dbReference type="SUPFAM" id="SSF52540">
    <property type="entry name" value="P-loop containing nucleoside triphosphate hydrolases"/>
    <property type="match status" value="1"/>
</dbReference>
<feature type="compositionally biased region" description="Acidic residues" evidence="10">
    <location>
        <begin position="135"/>
        <end position="157"/>
    </location>
</feature>
<name>A0A7E5WK28_TRINI</name>
<dbReference type="Proteomes" id="UP000322000">
    <property type="component" value="Chromosome 2"/>
</dbReference>
<evidence type="ECO:0000256" key="8">
    <source>
        <dbReference type="ARBA" id="ARBA00023242"/>
    </source>
</evidence>
<evidence type="ECO:0000256" key="1">
    <source>
        <dbReference type="ARBA" id="ARBA00004604"/>
    </source>
</evidence>
<feature type="region of interest" description="Disordered" evidence="10">
    <location>
        <begin position="197"/>
        <end position="226"/>
    </location>
</feature>
<dbReference type="InParanoid" id="A0A7E5WK28"/>
<dbReference type="InterPro" id="IPR057570">
    <property type="entry name" value="NOL9_C"/>
</dbReference>
<keyword evidence="6" id="KW-0418">Kinase</keyword>
<dbReference type="PANTHER" id="PTHR12755">
    <property type="entry name" value="CLEAVAGE/POLYADENYLATION FACTOR IA SUBUNIT CLP1P"/>
    <property type="match status" value="1"/>
</dbReference>
<dbReference type="InterPro" id="IPR057573">
    <property type="entry name" value="NOL9_N"/>
</dbReference>
<dbReference type="GO" id="GO:0005524">
    <property type="term" value="F:ATP binding"/>
    <property type="evidence" value="ECO:0007669"/>
    <property type="project" value="UniProtKB-KW"/>
</dbReference>
<dbReference type="InterPro" id="IPR027417">
    <property type="entry name" value="P-loop_NTPase"/>
</dbReference>
<feature type="compositionally biased region" description="Basic and acidic residues" evidence="10">
    <location>
        <begin position="101"/>
        <end position="110"/>
    </location>
</feature>
<dbReference type="InterPro" id="IPR032319">
    <property type="entry name" value="CLP1_P"/>
</dbReference>
<evidence type="ECO:0000256" key="5">
    <source>
        <dbReference type="ARBA" id="ARBA00022741"/>
    </source>
</evidence>
<dbReference type="AlphaFoldDB" id="A0A7E5WK28"/>
<dbReference type="PANTHER" id="PTHR12755:SF3">
    <property type="entry name" value="POLYNUCLEOTIDE 5'-HYDROXYL-KINASE NOL9"/>
    <property type="match status" value="1"/>
</dbReference>
<evidence type="ECO:0000256" key="7">
    <source>
        <dbReference type="ARBA" id="ARBA00022840"/>
    </source>
</evidence>
<evidence type="ECO:0000256" key="10">
    <source>
        <dbReference type="SAM" id="MobiDB-lite"/>
    </source>
</evidence>
<sequence>MDFFAKAHVLKKKDSKAEELTKKNLKAMLQGYRKSDNELIKKSASGDIGIYTSYDVSNVSDVEEIVISGSEADTSQSKSSEADSTSPSKISASNRYINNEIETKSEDTESQKSSASGKSSDEVVVRESRSNESISECDEEIQSLSDEAESVESDSSEEIPLLIKLDETTTEAVSTDSEEFDPEGILASKILEKLGKTKVESSHKGKKRKLENVPKNSKSKKNLKETTPVAEIDNVDEMKALSIVTDDDNTTSTTDSAPYVSVSVDYMPDQSFSDVMREHFKPLVDAGSRFPPTITDSDNAPVVDNDYRLFLVSDEDEKEGQQIDENADCNQEGTQEQDQDENMAVTNDPYAVERPSSLEDIPQNEHDKESQEENFVSPVKVYNTQNGYVCVLRHPTSLYINGKVRVKLLTGPVEVLGHRLKEGQKLKLYAPNNSHSMCFSTFTSETSSYGLFGKLTAAGLAVSEAEDIVTSLKPNDGVILLKTLVESSIDFVQKYMNTELSLRSLRTVESVLRPISVDLECNLYLTKPWRHFQMGTEWELAVQHGNEDKSRGVICGGKGVGKSTFLRYYVNQLLEDGPLLVIDLDPGQSEFTVAGMVSATVVSAPLLGPNYTHLKTPDIMYYIGMINPMDNCVRYVNAVTEVLVDCHARFSNLRWVVNTMGMCNTIGLRFIIHTILHTQPTFVMQIDSNIRKKRFEHQLHDYKVQELYDEWKHVKIFRCCNAPTLKYAFVHAKAVEGCDKHNTSRSPKDDRFLNYLAYFGRLMNVNSGARSLLQILPYEVNLADIAVLTNVKITDDILKVINGKVVALCRSKDVAKGSVSCIENNPLSCYGHGLVRSVNFVEGLMFIVTPVHNLLPVNTLVYADWAPDLCAPDPALPAGVTVPYVTTPHQQQKQLMNPPRRRFNPLQLLKMSRMA</sequence>
<reference evidence="15" key="1">
    <citation type="submission" date="2025-08" db="UniProtKB">
        <authorList>
            <consortium name="RefSeq"/>
        </authorList>
    </citation>
    <scope>IDENTIFICATION</scope>
</reference>
<dbReference type="GO" id="GO:0051731">
    <property type="term" value="F:polynucleotide 5'-hydroxyl-kinase activity"/>
    <property type="evidence" value="ECO:0007669"/>
    <property type="project" value="InterPro"/>
</dbReference>
<keyword evidence="3" id="KW-0698">rRNA processing</keyword>
<feature type="domain" description="NOL9 N-terminal" evidence="12">
    <location>
        <begin position="378"/>
        <end position="524"/>
    </location>
</feature>
<evidence type="ECO:0000256" key="3">
    <source>
        <dbReference type="ARBA" id="ARBA00022552"/>
    </source>
</evidence>
<feature type="region of interest" description="Disordered" evidence="10">
    <location>
        <begin position="354"/>
        <end position="373"/>
    </location>
</feature>
<feature type="domain" description="Clp1 P-loop" evidence="11">
    <location>
        <begin position="556"/>
        <end position="704"/>
    </location>
</feature>
<keyword evidence="5" id="KW-0547">Nucleotide-binding</keyword>
<protein>
    <recommendedName>
        <fullName evidence="9">Polynucleotide 5'-hydroxyl-kinase NOL9</fullName>
    </recommendedName>
</protein>
<dbReference type="GeneID" id="113503356"/>
<dbReference type="InterPro" id="IPR045116">
    <property type="entry name" value="Clp1/Grc3"/>
</dbReference>